<dbReference type="EMBL" id="CP091196">
    <property type="protein sequence ID" value="UQS26670.1"/>
    <property type="molecule type" value="Genomic_DNA"/>
</dbReference>
<protein>
    <submittedName>
        <fullName evidence="1">Uncharacterized protein</fullName>
    </submittedName>
</protein>
<keyword evidence="2" id="KW-1185">Reference proteome</keyword>
<evidence type="ECO:0000313" key="1">
    <source>
        <dbReference type="EMBL" id="UQS26670.1"/>
    </source>
</evidence>
<dbReference type="RefSeq" id="WP_162831141.1">
    <property type="nucleotide sequence ID" value="NZ_CP091196.1"/>
</dbReference>
<organism evidence="1 2">
    <name type="scientific">Amycolatopsis thermalba</name>
    <dbReference type="NCBI Taxonomy" id="944492"/>
    <lineage>
        <taxon>Bacteria</taxon>
        <taxon>Bacillati</taxon>
        <taxon>Actinomycetota</taxon>
        <taxon>Actinomycetes</taxon>
        <taxon>Pseudonocardiales</taxon>
        <taxon>Pseudonocardiaceae</taxon>
        <taxon>Amycolatopsis</taxon>
    </lineage>
</organism>
<name>A0ABY4P2U8_9PSEU</name>
<evidence type="ECO:0000313" key="2">
    <source>
        <dbReference type="Proteomes" id="UP000830158"/>
    </source>
</evidence>
<dbReference type="Proteomes" id="UP000830158">
    <property type="component" value="Chromosome"/>
</dbReference>
<sequence length="111" mass="12355">MTSSLPRVPDCALGSAQPAAQRGFLVGLRVEEREPFRRVGEGDSGHAFRIVREDELAADLLITRTNHCREVVWGLVVVVAEGAQDETTLRRFEEHVWSRLADMISQGRQAA</sequence>
<accession>A0ABY4P2U8</accession>
<proteinExistence type="predicted"/>
<gene>
    <name evidence="1" type="ORF">L1857_29635</name>
</gene>
<reference evidence="1" key="1">
    <citation type="submission" date="2022-01" db="EMBL/GenBank/DDBJ databases">
        <title>PSI-footprinting approach for the identification of protein synthesis inhibitor producers.</title>
        <authorList>
            <person name="Handel F."/>
            <person name="Kulik A."/>
            <person name="Wex K.W."/>
            <person name="Berscheid A."/>
            <person name="Saur J.S."/>
            <person name="Winkler A."/>
            <person name="Wibberg D."/>
            <person name="Kalinowski J."/>
            <person name="Broetz-Oesterhelt H."/>
            <person name="Mast Y."/>
        </authorList>
    </citation>
    <scope>NUCLEOTIDE SEQUENCE</scope>
    <source>
        <strain evidence="1">KNN 49.3e</strain>
    </source>
</reference>